<dbReference type="Pfam" id="PF05958">
    <property type="entry name" value="tRNA_U5-meth_tr"/>
    <property type="match status" value="1"/>
</dbReference>
<feature type="binding site" evidence="6">
    <location>
        <position position="288"/>
    </location>
    <ligand>
        <name>S-adenosyl-L-methionine</name>
        <dbReference type="ChEBI" id="CHEBI:59789"/>
    </ligand>
</feature>
<keyword evidence="1" id="KW-0004">4Fe-4S</keyword>
<evidence type="ECO:0000256" key="1">
    <source>
        <dbReference type="ARBA" id="ARBA00022485"/>
    </source>
</evidence>
<keyword evidence="5" id="KW-0411">Iron-sulfur</keyword>
<dbReference type="PROSITE" id="PS01230">
    <property type="entry name" value="TRMA_1"/>
    <property type="match status" value="1"/>
</dbReference>
<keyword evidence="10" id="KW-1185">Reference proteome</keyword>
<protein>
    <submittedName>
        <fullName evidence="9">23S rRNA (Uracil(1939)-C(5))-methyltransferase RlmD</fullName>
    </submittedName>
</protein>
<dbReference type="InterPro" id="IPR029063">
    <property type="entry name" value="SAM-dependent_MTases_sf"/>
</dbReference>
<dbReference type="NCBIfam" id="TIGR00479">
    <property type="entry name" value="rumA"/>
    <property type="match status" value="1"/>
</dbReference>
<dbReference type="InterPro" id="IPR030391">
    <property type="entry name" value="MeTrfase_TrmA_CS"/>
</dbReference>
<dbReference type="SUPFAM" id="SSF53335">
    <property type="entry name" value="S-adenosyl-L-methionine-dependent methyltransferases"/>
    <property type="match status" value="1"/>
</dbReference>
<feature type="binding site" evidence="6">
    <location>
        <position position="338"/>
    </location>
    <ligand>
        <name>S-adenosyl-L-methionine</name>
        <dbReference type="ChEBI" id="CHEBI:59789"/>
    </ligand>
</feature>
<comment type="similarity">
    <text evidence="6">Belongs to the class I-like SAM-binding methyltransferase superfamily. RNA M5U methyltransferase family.</text>
</comment>
<dbReference type="PROSITE" id="PS51687">
    <property type="entry name" value="SAM_MT_RNA_M5U"/>
    <property type="match status" value="1"/>
</dbReference>
<comment type="caution">
    <text evidence="9">The sequence shown here is derived from an EMBL/GenBank/DDBJ whole genome shotgun (WGS) entry which is preliminary data.</text>
</comment>
<keyword evidence="3 6" id="KW-0808">Transferase</keyword>
<dbReference type="PANTHER" id="PTHR11061:SF30">
    <property type="entry name" value="TRNA (URACIL(54)-C(5))-METHYLTRANSFERASE"/>
    <property type="match status" value="1"/>
</dbReference>
<evidence type="ECO:0000256" key="4">
    <source>
        <dbReference type="ARBA" id="ARBA00022691"/>
    </source>
</evidence>
<evidence type="ECO:0000256" key="5">
    <source>
        <dbReference type="ARBA" id="ARBA00023014"/>
    </source>
</evidence>
<dbReference type="RefSeq" id="WP_107584636.1">
    <property type="nucleotide sequence ID" value="NZ_PZJJ01000009.1"/>
</dbReference>
<dbReference type="AlphaFoldDB" id="A0A2T4U767"/>
<evidence type="ECO:0000313" key="9">
    <source>
        <dbReference type="EMBL" id="PTL39249.1"/>
    </source>
</evidence>
<dbReference type="PANTHER" id="PTHR11061">
    <property type="entry name" value="RNA M5U METHYLTRANSFERASE"/>
    <property type="match status" value="1"/>
</dbReference>
<dbReference type="InterPro" id="IPR030390">
    <property type="entry name" value="MeTrfase_TrmA_AS"/>
</dbReference>
<evidence type="ECO:0000259" key="8">
    <source>
        <dbReference type="PROSITE" id="PS50926"/>
    </source>
</evidence>
<dbReference type="InterPro" id="IPR010280">
    <property type="entry name" value="U5_MeTrfase_fam"/>
</dbReference>
<feature type="binding site" evidence="6">
    <location>
        <position position="386"/>
    </location>
    <ligand>
        <name>S-adenosyl-L-methionine</name>
        <dbReference type="ChEBI" id="CHEBI:59789"/>
    </ligand>
</feature>
<gene>
    <name evidence="9" type="ORF">C6Y45_07555</name>
</gene>
<dbReference type="Pfam" id="PF01938">
    <property type="entry name" value="TRAM"/>
    <property type="match status" value="1"/>
</dbReference>
<dbReference type="Gene3D" id="3.40.50.150">
    <property type="entry name" value="Vaccinia Virus protein VP39"/>
    <property type="match status" value="1"/>
</dbReference>
<dbReference type="Gene3D" id="2.40.50.140">
    <property type="entry name" value="Nucleic acid-binding proteins"/>
    <property type="match status" value="1"/>
</dbReference>
<feature type="active site" description="Nucleophile" evidence="6">
    <location>
        <position position="413"/>
    </location>
</feature>
<keyword evidence="2 6" id="KW-0489">Methyltransferase</keyword>
<dbReference type="FunFam" id="2.40.50.1070:FF:000003">
    <property type="entry name" value="23S rRNA (Uracil-5-)-methyltransferase RumA"/>
    <property type="match status" value="1"/>
</dbReference>
<sequence length="461" mass="52082">MSKQLPVQKNEHVHVQFEDLTHDGAGVAKVDGYPLFVKQALPGEVALVKVIHTKKNFGFGRLIKVEKESIHRVEAPCPVFNRCGGCQLQHLSYEGQLQYKQKQVQEVMARIGGLNDLAVHPTLGMEDPWRYRNKSQVPIGEQSGKIVAGFYAERSHDIVDTDECLIQSEDADRAMNLVKKMAEEYGLRGYDGKTHKGQLRHVVIRHAAATDQLMIVLVTKNESIPNKKHLIKRLRDTFPNLASIVHNVNPKRTNVIFGEKTTTLWGEDVIYDEISGIRFAISPRSFYQVNPVQTKVLYEKALEYADLKGKENVIDAYCGIGTISLFLAKQAKHVYGVEIVPEAVDDARQNARLNGIENADFYVGEAEKVMPWWRAQGIEADVIVVDPPRKGCDESLLDTMTEMEPEKIVYVSCNPATLARDLKYLKEKGYESKEVQPVDMFPQTTHVECVTWLEKVPREVT</sequence>
<dbReference type="OrthoDB" id="9804590at2"/>
<dbReference type="InterPro" id="IPR012340">
    <property type="entry name" value="NA-bd_OB-fold"/>
</dbReference>
<feature type="binding site" evidence="6">
    <location>
        <position position="317"/>
    </location>
    <ligand>
        <name>S-adenosyl-L-methionine</name>
        <dbReference type="ChEBI" id="CHEBI:59789"/>
    </ligand>
</feature>
<evidence type="ECO:0000313" key="10">
    <source>
        <dbReference type="Proteomes" id="UP000240509"/>
    </source>
</evidence>
<dbReference type="CDD" id="cd02440">
    <property type="entry name" value="AdoMet_MTases"/>
    <property type="match status" value="1"/>
</dbReference>
<dbReference type="InterPro" id="IPR002792">
    <property type="entry name" value="TRAM_dom"/>
</dbReference>
<evidence type="ECO:0000256" key="7">
    <source>
        <dbReference type="PROSITE-ProRule" id="PRU10015"/>
    </source>
</evidence>
<dbReference type="Gene3D" id="2.40.50.1070">
    <property type="match status" value="1"/>
</dbReference>
<dbReference type="GO" id="GO:0051539">
    <property type="term" value="F:4 iron, 4 sulfur cluster binding"/>
    <property type="evidence" value="ECO:0007669"/>
    <property type="project" value="UniProtKB-KW"/>
</dbReference>
<dbReference type="GO" id="GO:0070041">
    <property type="term" value="F:rRNA (uridine-C5-)-methyltransferase activity"/>
    <property type="evidence" value="ECO:0007669"/>
    <property type="project" value="UniProtKB-ARBA"/>
</dbReference>
<dbReference type="SUPFAM" id="SSF50249">
    <property type="entry name" value="Nucleic acid-binding proteins"/>
    <property type="match status" value="1"/>
</dbReference>
<evidence type="ECO:0000256" key="3">
    <source>
        <dbReference type="ARBA" id="ARBA00022679"/>
    </source>
</evidence>
<evidence type="ECO:0000256" key="6">
    <source>
        <dbReference type="PROSITE-ProRule" id="PRU01024"/>
    </source>
</evidence>
<feature type="active site" evidence="7">
    <location>
        <position position="413"/>
    </location>
</feature>
<dbReference type="EMBL" id="PZJJ01000009">
    <property type="protein sequence ID" value="PTL39249.1"/>
    <property type="molecule type" value="Genomic_DNA"/>
</dbReference>
<name>A0A2T4U767_9BACI</name>
<evidence type="ECO:0000256" key="2">
    <source>
        <dbReference type="ARBA" id="ARBA00022603"/>
    </source>
</evidence>
<feature type="domain" description="TRAM" evidence="8">
    <location>
        <begin position="6"/>
        <end position="64"/>
    </location>
</feature>
<dbReference type="GO" id="GO:0070475">
    <property type="term" value="P:rRNA base methylation"/>
    <property type="evidence" value="ECO:0007669"/>
    <property type="project" value="TreeGrafter"/>
</dbReference>
<dbReference type="Proteomes" id="UP000240509">
    <property type="component" value="Unassembled WGS sequence"/>
</dbReference>
<dbReference type="PROSITE" id="PS01231">
    <property type="entry name" value="TRMA_2"/>
    <property type="match status" value="1"/>
</dbReference>
<dbReference type="FunFam" id="2.40.50.140:FF:000097">
    <property type="entry name" value="23S rRNA (uracil(1939)-C(5))-methyltransferase RlmD"/>
    <property type="match status" value="1"/>
</dbReference>
<dbReference type="PROSITE" id="PS50926">
    <property type="entry name" value="TRAM"/>
    <property type="match status" value="1"/>
</dbReference>
<accession>A0A2T4U767</accession>
<organism evidence="9 10">
    <name type="scientific">Alkalicoccus saliphilus</name>
    <dbReference type="NCBI Taxonomy" id="200989"/>
    <lineage>
        <taxon>Bacteria</taxon>
        <taxon>Bacillati</taxon>
        <taxon>Bacillota</taxon>
        <taxon>Bacilli</taxon>
        <taxon>Bacillales</taxon>
        <taxon>Bacillaceae</taxon>
        <taxon>Alkalicoccus</taxon>
    </lineage>
</organism>
<dbReference type="FunFam" id="3.40.50.150:FF:000009">
    <property type="entry name" value="23S rRNA (Uracil(1939)-C(5))-methyltransferase RlmD"/>
    <property type="match status" value="1"/>
</dbReference>
<keyword evidence="4 6" id="KW-0949">S-adenosyl-L-methionine</keyword>
<keyword evidence="1" id="KW-0479">Metal-binding</keyword>
<proteinExistence type="inferred from homology"/>
<reference evidence="9 10" key="1">
    <citation type="submission" date="2018-03" db="EMBL/GenBank/DDBJ databases">
        <title>Alkalicoccus saliphilus sp. nov., isolated from a mineral pool.</title>
        <authorList>
            <person name="Zhao B."/>
        </authorList>
    </citation>
    <scope>NUCLEOTIDE SEQUENCE [LARGE SCALE GENOMIC DNA]</scope>
    <source>
        <strain evidence="9 10">6AG</strain>
    </source>
</reference>
<keyword evidence="1" id="KW-0408">Iron</keyword>